<organism evidence="3 4">
    <name type="scientific">Cirrhinus mrigala</name>
    <name type="common">Mrigala</name>
    <dbReference type="NCBI Taxonomy" id="683832"/>
    <lineage>
        <taxon>Eukaryota</taxon>
        <taxon>Metazoa</taxon>
        <taxon>Chordata</taxon>
        <taxon>Craniata</taxon>
        <taxon>Vertebrata</taxon>
        <taxon>Euteleostomi</taxon>
        <taxon>Actinopterygii</taxon>
        <taxon>Neopterygii</taxon>
        <taxon>Teleostei</taxon>
        <taxon>Ostariophysi</taxon>
        <taxon>Cypriniformes</taxon>
        <taxon>Cyprinidae</taxon>
        <taxon>Labeoninae</taxon>
        <taxon>Labeonini</taxon>
        <taxon>Cirrhinus</taxon>
    </lineage>
</organism>
<accession>A0ABD0NYC5</accession>
<proteinExistence type="predicted"/>
<name>A0ABD0NYC5_CIRMR</name>
<keyword evidence="4" id="KW-1185">Reference proteome</keyword>
<dbReference type="InterPro" id="IPR058030">
    <property type="entry name" value="TRIM8/14/16/25/29/45/65_CC"/>
</dbReference>
<dbReference type="Proteomes" id="UP001529510">
    <property type="component" value="Unassembled WGS sequence"/>
</dbReference>
<gene>
    <name evidence="3" type="ORF">M9458_038718</name>
</gene>
<evidence type="ECO:0000313" key="3">
    <source>
        <dbReference type="EMBL" id="KAL0166874.1"/>
    </source>
</evidence>
<feature type="non-terminal residue" evidence="3">
    <location>
        <position position="89"/>
    </location>
</feature>
<evidence type="ECO:0000259" key="2">
    <source>
        <dbReference type="Pfam" id="PF25600"/>
    </source>
</evidence>
<feature type="domain" description="TRIM8/14/16/25/29/45/65 coiled-coil region" evidence="2">
    <location>
        <begin position="2"/>
        <end position="86"/>
    </location>
</feature>
<feature type="region of interest" description="Disordered" evidence="1">
    <location>
        <begin position="1"/>
        <end position="20"/>
    </location>
</feature>
<protein>
    <recommendedName>
        <fullName evidence="2">TRIM8/14/16/25/29/45/65 coiled-coil region domain-containing protein</fullName>
    </recommendedName>
</protein>
<dbReference type="Pfam" id="PF25600">
    <property type="entry name" value="TRIM_CC"/>
    <property type="match status" value="1"/>
</dbReference>
<dbReference type="AlphaFoldDB" id="A0ABD0NYC5"/>
<dbReference type="EMBL" id="JAMKFB020000019">
    <property type="protein sequence ID" value="KAL0166874.1"/>
    <property type="molecule type" value="Genomic_DNA"/>
</dbReference>
<comment type="caution">
    <text evidence="3">The sequence shown here is derived from an EMBL/GenBank/DDBJ whole genome shotgun (WGS) entry which is preliminary data.</text>
</comment>
<evidence type="ECO:0000256" key="1">
    <source>
        <dbReference type="SAM" id="MobiDB-lite"/>
    </source>
</evidence>
<reference evidence="3 4" key="1">
    <citation type="submission" date="2024-05" db="EMBL/GenBank/DDBJ databases">
        <title>Genome sequencing and assembly of Indian major carp, Cirrhinus mrigala (Hamilton, 1822).</title>
        <authorList>
            <person name="Mohindra V."/>
            <person name="Chowdhury L.M."/>
            <person name="Lal K."/>
            <person name="Jena J.K."/>
        </authorList>
    </citation>
    <scope>NUCLEOTIDE SEQUENCE [LARGE SCALE GENOMIC DNA]</scope>
    <source>
        <strain evidence="3">CM1030</strain>
        <tissue evidence="3">Blood</tissue>
    </source>
</reference>
<evidence type="ECO:0000313" key="4">
    <source>
        <dbReference type="Proteomes" id="UP001529510"/>
    </source>
</evidence>
<sequence>MMEERRKAEEKQDQERIEDLEKEITELEQLSHTENHIQFLQMYPSLCSPTKTSDKNLPEIRTKAHESQESLSSVLTQLQDTLKEKLTLT</sequence>